<comment type="caution">
    <text evidence="1">The sequence shown here is derived from an EMBL/GenBank/DDBJ whole genome shotgun (WGS) entry which is preliminary data.</text>
</comment>
<name>A0A327KX88_9BRAD</name>
<dbReference type="AlphaFoldDB" id="A0A327KX88"/>
<keyword evidence="2" id="KW-1185">Reference proteome</keyword>
<gene>
    <name evidence="1" type="ORF">CH341_18465</name>
</gene>
<sequence>MSDDSKETAATARAMLEGISLVLADVARRGQPRLAYEIASGLGLDFGDLVTVADADDVAELRRAFSN</sequence>
<evidence type="ECO:0000313" key="1">
    <source>
        <dbReference type="EMBL" id="RAI42644.1"/>
    </source>
</evidence>
<dbReference type="EMBL" id="NPEX01000137">
    <property type="protein sequence ID" value="RAI42644.1"/>
    <property type="molecule type" value="Genomic_DNA"/>
</dbReference>
<accession>A0A327KX88</accession>
<evidence type="ECO:0000313" key="2">
    <source>
        <dbReference type="Proteomes" id="UP000249130"/>
    </source>
</evidence>
<reference evidence="1 2" key="1">
    <citation type="submission" date="2017-07" db="EMBL/GenBank/DDBJ databases">
        <title>Draft Genome Sequences of Select Purple Nonsulfur Bacteria.</title>
        <authorList>
            <person name="Lasarre B."/>
            <person name="Mckinlay J.B."/>
        </authorList>
    </citation>
    <scope>NUCLEOTIDE SEQUENCE [LARGE SCALE GENOMIC DNA]</scope>
    <source>
        <strain evidence="1 2">DSM 5909</strain>
    </source>
</reference>
<protein>
    <submittedName>
        <fullName evidence="1">Uncharacterized protein</fullName>
    </submittedName>
</protein>
<organism evidence="1 2">
    <name type="scientific">Rhodoplanes roseus</name>
    <dbReference type="NCBI Taxonomy" id="29409"/>
    <lineage>
        <taxon>Bacteria</taxon>
        <taxon>Pseudomonadati</taxon>
        <taxon>Pseudomonadota</taxon>
        <taxon>Alphaproteobacteria</taxon>
        <taxon>Hyphomicrobiales</taxon>
        <taxon>Nitrobacteraceae</taxon>
        <taxon>Rhodoplanes</taxon>
    </lineage>
</organism>
<proteinExistence type="predicted"/>
<dbReference type="Proteomes" id="UP000249130">
    <property type="component" value="Unassembled WGS sequence"/>
</dbReference>
<dbReference type="RefSeq" id="WP_111420478.1">
    <property type="nucleotide sequence ID" value="NZ_NPEX01000137.1"/>
</dbReference>